<organism evidence="3 4">
    <name type="scientific">Sinomonas humi</name>
    <dbReference type="NCBI Taxonomy" id="1338436"/>
    <lineage>
        <taxon>Bacteria</taxon>
        <taxon>Bacillati</taxon>
        <taxon>Actinomycetota</taxon>
        <taxon>Actinomycetes</taxon>
        <taxon>Micrococcales</taxon>
        <taxon>Micrococcaceae</taxon>
        <taxon>Sinomonas</taxon>
    </lineage>
</organism>
<feature type="transmembrane region" description="Helical" evidence="2">
    <location>
        <begin position="226"/>
        <end position="246"/>
    </location>
</feature>
<feature type="region of interest" description="Disordered" evidence="1">
    <location>
        <begin position="340"/>
        <end position="454"/>
    </location>
</feature>
<feature type="transmembrane region" description="Helical" evidence="2">
    <location>
        <begin position="64"/>
        <end position="85"/>
    </location>
</feature>
<dbReference type="RefSeq" id="WP_043122277.1">
    <property type="nucleotide sequence ID" value="NZ_JTDL01000094.1"/>
</dbReference>
<keyword evidence="2" id="KW-0472">Membrane</keyword>
<accession>A0A0B2AP76</accession>
<keyword evidence="2" id="KW-1133">Transmembrane helix</keyword>
<proteinExistence type="predicted"/>
<feature type="transmembrane region" description="Helical" evidence="2">
    <location>
        <begin position="153"/>
        <end position="175"/>
    </location>
</feature>
<evidence type="ECO:0000313" key="4">
    <source>
        <dbReference type="Proteomes" id="UP000030982"/>
    </source>
</evidence>
<dbReference type="OrthoDB" id="3694109at2"/>
<evidence type="ECO:0000256" key="2">
    <source>
        <dbReference type="SAM" id="Phobius"/>
    </source>
</evidence>
<dbReference type="AlphaFoldDB" id="A0A0B2AP76"/>
<feature type="transmembrane region" description="Helical" evidence="2">
    <location>
        <begin position="258"/>
        <end position="284"/>
    </location>
</feature>
<dbReference type="STRING" id="1338436.LK10_08335"/>
<sequence length="454" mass="46491">MRPTWDPIGDAVANAVKDAWSQLAGKLYEGVVAALQWLSTWWLNIPAPQLMTDGGDSPAQKVMLYTRALVGVVGFISTVFVVVQYAMRKGNHKGEELGWAIGRVVVFSGLTLSVVMGLLAFGDQSAPWFVKTIGGETDFTKAMTGLSGNQKDVMAILDNSGLTLILIIVFLLALIGSLANLFFMLFTYAMLPIVAGMIPVLAAGSVTERGAAAFYKVIGWTLATCLFKPVAGIIYGGGIAMVRLLTSSEGSKLGSDQIALQTISGFMVIGAAGLVLPALVRLIVPTMAAASRGVGAGGLVMAGATLAAGAVMGGASLMAKLGGSRAQALAAGGRMGAPMMGGGPGNLGGPSPDPVNRGLVNPARHGYSNTPPPRPQPQGQHPAPPQAPPVKPSELGGPLSGSRPVGQGPGRPVAPRPAAPRPGTGAGRRRMGSAGDHLTQQLHRVEDAVEGGES</sequence>
<feature type="compositionally biased region" description="Low complexity" evidence="1">
    <location>
        <begin position="401"/>
        <end position="411"/>
    </location>
</feature>
<reference evidence="3 4" key="1">
    <citation type="submission" date="2014-09" db="EMBL/GenBank/DDBJ databases">
        <title>Genome sequence of Sinomonas sp. MUSC 117.</title>
        <authorList>
            <person name="Lee L.-H."/>
        </authorList>
    </citation>
    <scope>NUCLEOTIDE SEQUENCE [LARGE SCALE GENOMIC DNA]</scope>
    <source>
        <strain evidence="3 4">MUSC 117</strain>
    </source>
</reference>
<feature type="transmembrane region" description="Helical" evidence="2">
    <location>
        <begin position="97"/>
        <end position="121"/>
    </location>
</feature>
<comment type="caution">
    <text evidence="3">The sequence shown here is derived from an EMBL/GenBank/DDBJ whole genome shotgun (WGS) entry which is preliminary data.</text>
</comment>
<evidence type="ECO:0000313" key="3">
    <source>
        <dbReference type="EMBL" id="KHL03789.1"/>
    </source>
</evidence>
<keyword evidence="4" id="KW-1185">Reference proteome</keyword>
<dbReference type="Proteomes" id="UP000030982">
    <property type="component" value="Unassembled WGS sequence"/>
</dbReference>
<evidence type="ECO:0000256" key="1">
    <source>
        <dbReference type="SAM" id="MobiDB-lite"/>
    </source>
</evidence>
<gene>
    <name evidence="3" type="ORF">LK10_08335</name>
</gene>
<feature type="transmembrane region" description="Helical" evidence="2">
    <location>
        <begin position="296"/>
        <end position="319"/>
    </location>
</feature>
<keyword evidence="2" id="KW-0812">Transmembrane</keyword>
<dbReference type="EMBL" id="JTDL01000094">
    <property type="protein sequence ID" value="KHL03789.1"/>
    <property type="molecule type" value="Genomic_DNA"/>
</dbReference>
<feature type="compositionally biased region" description="Pro residues" evidence="1">
    <location>
        <begin position="370"/>
        <end position="391"/>
    </location>
</feature>
<name>A0A0B2AP76_9MICC</name>
<protein>
    <submittedName>
        <fullName evidence="3">Uncharacterized protein</fullName>
    </submittedName>
</protein>
<feature type="transmembrane region" description="Helical" evidence="2">
    <location>
        <begin position="182"/>
        <end position="206"/>
    </location>
</feature>